<accession>A0A0G0NIA7</accession>
<comment type="caution">
    <text evidence="1">The sequence shown here is derived from an EMBL/GenBank/DDBJ whole genome shotgun (WGS) entry which is preliminary data.</text>
</comment>
<protein>
    <submittedName>
        <fullName evidence="1">Uncharacterized protein</fullName>
    </submittedName>
</protein>
<evidence type="ECO:0000313" key="2">
    <source>
        <dbReference type="Proteomes" id="UP000034665"/>
    </source>
</evidence>
<reference evidence="1 2" key="1">
    <citation type="journal article" date="2015" name="Nature">
        <title>rRNA introns, odd ribosomes, and small enigmatic genomes across a large radiation of phyla.</title>
        <authorList>
            <person name="Brown C.T."/>
            <person name="Hug L.A."/>
            <person name="Thomas B.C."/>
            <person name="Sharon I."/>
            <person name="Castelle C.J."/>
            <person name="Singh A."/>
            <person name="Wilkins M.J."/>
            <person name="Williams K.H."/>
            <person name="Banfield J.F."/>
        </authorList>
    </citation>
    <scope>NUCLEOTIDE SEQUENCE [LARGE SCALE GENOMIC DNA]</scope>
</reference>
<proteinExistence type="predicted"/>
<dbReference type="AlphaFoldDB" id="A0A0G0NIA7"/>
<sequence>MAEQKKVAYLVTELNGLISICRIDYDSENIIATDQVAPRWIGEKLNQSLVNALYEKDGKIGFLLKDGRITRRNLIAAFDRSRAALYCWLASELQRFDERWATSTTAILEEIWDLHDMDTEHIPE</sequence>
<gene>
    <name evidence="1" type="ORF">UT41_C0001G0110</name>
</gene>
<name>A0A0G0NIA7_9BACT</name>
<evidence type="ECO:0000313" key="1">
    <source>
        <dbReference type="EMBL" id="KKR12566.1"/>
    </source>
</evidence>
<organism evidence="1 2">
    <name type="scientific">Candidatus Wolfebacteria bacterium GW2011_GWC2_39_22</name>
    <dbReference type="NCBI Taxonomy" id="1619013"/>
    <lineage>
        <taxon>Bacteria</taxon>
        <taxon>Candidatus Wolfeibacteriota</taxon>
    </lineage>
</organism>
<dbReference type="EMBL" id="LBWR01000001">
    <property type="protein sequence ID" value="KKR12566.1"/>
    <property type="molecule type" value="Genomic_DNA"/>
</dbReference>
<dbReference type="Proteomes" id="UP000034665">
    <property type="component" value="Unassembled WGS sequence"/>
</dbReference>
<dbReference type="STRING" id="1619013.UT41_C0001G0110"/>